<organism evidence="6 7">
    <name type="scientific">Epilithonimonas bovis DSM 19482</name>
    <dbReference type="NCBI Taxonomy" id="1121284"/>
    <lineage>
        <taxon>Bacteria</taxon>
        <taxon>Pseudomonadati</taxon>
        <taxon>Bacteroidota</taxon>
        <taxon>Flavobacteriia</taxon>
        <taxon>Flavobacteriales</taxon>
        <taxon>Weeksellaceae</taxon>
        <taxon>Chryseobacterium group</taxon>
        <taxon>Epilithonimonas</taxon>
    </lineage>
</organism>
<dbReference type="STRING" id="1121284.SAMN05660493_01465"/>
<evidence type="ECO:0000313" key="7">
    <source>
        <dbReference type="Proteomes" id="UP000187261"/>
    </source>
</evidence>
<dbReference type="InterPro" id="IPR036390">
    <property type="entry name" value="WH_DNA-bd_sf"/>
</dbReference>
<dbReference type="Proteomes" id="UP000187261">
    <property type="component" value="Unassembled WGS sequence"/>
</dbReference>
<evidence type="ECO:0000256" key="3">
    <source>
        <dbReference type="ARBA" id="ARBA00023125"/>
    </source>
</evidence>
<proteinExistence type="inferred from homology"/>
<gene>
    <name evidence="6" type="ORF">SAMN05660493_01465</name>
</gene>
<reference evidence="7" key="1">
    <citation type="submission" date="2016-10" db="EMBL/GenBank/DDBJ databases">
        <authorList>
            <person name="Varghese N."/>
            <person name="Submissions S."/>
        </authorList>
    </citation>
    <scope>NUCLEOTIDE SEQUENCE [LARGE SCALE GENOMIC DNA]</scope>
    <source>
        <strain evidence="7">DSM 19482</strain>
    </source>
</reference>
<dbReference type="RefSeq" id="WP_076782979.1">
    <property type="nucleotide sequence ID" value="NZ_FTPU01000013.1"/>
</dbReference>
<dbReference type="AlphaFoldDB" id="A0A1U7PY52"/>
<dbReference type="InterPro" id="IPR005650">
    <property type="entry name" value="BlaI_family"/>
</dbReference>
<evidence type="ECO:0000256" key="4">
    <source>
        <dbReference type="ARBA" id="ARBA00023163"/>
    </source>
</evidence>
<dbReference type="Gene3D" id="1.10.10.10">
    <property type="entry name" value="Winged helix-like DNA-binding domain superfamily/Winged helix DNA-binding domain"/>
    <property type="match status" value="1"/>
</dbReference>
<dbReference type="SUPFAM" id="SSF46785">
    <property type="entry name" value="Winged helix' DNA-binding domain"/>
    <property type="match status" value="1"/>
</dbReference>
<dbReference type="GO" id="GO:0045892">
    <property type="term" value="P:negative regulation of DNA-templated transcription"/>
    <property type="evidence" value="ECO:0007669"/>
    <property type="project" value="InterPro"/>
</dbReference>
<dbReference type="Gene3D" id="1.10.4040.10">
    <property type="entry name" value="Penicillinase repressor domain"/>
    <property type="match status" value="1"/>
</dbReference>
<dbReference type="GO" id="GO:0003677">
    <property type="term" value="F:DNA binding"/>
    <property type="evidence" value="ECO:0007669"/>
    <property type="project" value="UniProtKB-KW"/>
</dbReference>
<feature type="compositionally biased region" description="Basic residues" evidence="5">
    <location>
        <begin position="141"/>
        <end position="159"/>
    </location>
</feature>
<comment type="similarity">
    <text evidence="1">Belongs to the BlaI transcriptional regulatory family.</text>
</comment>
<keyword evidence="4" id="KW-0804">Transcription</keyword>
<evidence type="ECO:0000256" key="2">
    <source>
        <dbReference type="ARBA" id="ARBA00023015"/>
    </source>
</evidence>
<evidence type="ECO:0000313" key="6">
    <source>
        <dbReference type="EMBL" id="SIT96770.1"/>
    </source>
</evidence>
<protein>
    <submittedName>
        <fullName evidence="6">Predicted transcriptional regulator</fullName>
    </submittedName>
</protein>
<keyword evidence="7" id="KW-1185">Reference proteome</keyword>
<name>A0A1U7PY52_9FLAO</name>
<keyword evidence="3" id="KW-0238">DNA-binding</keyword>
<dbReference type="EMBL" id="FTPU01000013">
    <property type="protein sequence ID" value="SIT96770.1"/>
    <property type="molecule type" value="Genomic_DNA"/>
</dbReference>
<accession>A0A1U7PY52</accession>
<evidence type="ECO:0000256" key="5">
    <source>
        <dbReference type="SAM" id="MobiDB-lite"/>
    </source>
</evidence>
<dbReference type="InterPro" id="IPR036388">
    <property type="entry name" value="WH-like_DNA-bd_sf"/>
</dbReference>
<keyword evidence="2" id="KW-0805">Transcription regulation</keyword>
<evidence type="ECO:0000256" key="1">
    <source>
        <dbReference type="ARBA" id="ARBA00011046"/>
    </source>
</evidence>
<feature type="region of interest" description="Disordered" evidence="5">
    <location>
        <begin position="140"/>
        <end position="159"/>
    </location>
</feature>
<dbReference type="OrthoDB" id="1098508at2"/>
<dbReference type="Pfam" id="PF03965">
    <property type="entry name" value="Penicillinase_R"/>
    <property type="match status" value="1"/>
</dbReference>
<sequence length="159" mass="18636">MILQTLTPSEEEIMQLIWKDGQMYFRDLMNAFPEPKPHQNTVSTFLKILVEKNYLNTEKKGRINLYIPAVAMQDYKKFVLRNFLENYFEGSAAELLKTLIEENMLNNQDYSQLFEVKTTLVPVVESHDAEDPVKALVKKLTGAKKDKKKHQEKKKKKKK</sequence>